<keyword evidence="2" id="KW-1185">Reference proteome</keyword>
<proteinExistence type="predicted"/>
<gene>
    <name evidence="1" type="ORF">CLV35_1866</name>
</gene>
<name>A0A420XQA5_9ACTN</name>
<reference evidence="1 2" key="1">
    <citation type="submission" date="2018-10" db="EMBL/GenBank/DDBJ databases">
        <title>Genomic Encyclopedia of Archaeal and Bacterial Type Strains, Phase II (KMG-II): from individual species to whole genera.</title>
        <authorList>
            <person name="Goeker M."/>
        </authorList>
    </citation>
    <scope>NUCLEOTIDE SEQUENCE [LARGE SCALE GENOMIC DNA]</scope>
    <source>
        <strain evidence="1 2">RP-AC37</strain>
    </source>
</reference>
<dbReference type="EMBL" id="RBWV01000011">
    <property type="protein sequence ID" value="RKS75402.1"/>
    <property type="molecule type" value="Genomic_DNA"/>
</dbReference>
<accession>A0A420XQA5</accession>
<dbReference type="OrthoDB" id="9850192at2"/>
<dbReference type="AlphaFoldDB" id="A0A420XQA5"/>
<evidence type="ECO:0000313" key="2">
    <source>
        <dbReference type="Proteomes" id="UP000281955"/>
    </source>
</evidence>
<evidence type="ECO:0000313" key="1">
    <source>
        <dbReference type="EMBL" id="RKS75402.1"/>
    </source>
</evidence>
<dbReference type="Pfam" id="PF14430">
    <property type="entry name" value="Imm1"/>
    <property type="match status" value="1"/>
</dbReference>
<sequence>MAPLFVRTIASDSPWAGAVELPWEPDWDDATLAALVEELDGVERTALVLTGPDNAHLAIGGSALAGLIVYVSYDEEQFALAGGSDDEGTRPVVAGGTVQDYPLRYVIEPAVAVQAAWTFVQYGELDDTWEWDRG</sequence>
<organism evidence="1 2">
    <name type="scientific">Motilibacter peucedani</name>
    <dbReference type="NCBI Taxonomy" id="598650"/>
    <lineage>
        <taxon>Bacteria</taxon>
        <taxon>Bacillati</taxon>
        <taxon>Actinomycetota</taxon>
        <taxon>Actinomycetes</taxon>
        <taxon>Motilibacterales</taxon>
        <taxon>Motilibacteraceae</taxon>
        <taxon>Motilibacter</taxon>
    </lineage>
</organism>
<dbReference type="InParanoid" id="A0A420XQA5"/>
<dbReference type="InterPro" id="IPR025680">
    <property type="entry name" value="DddI"/>
</dbReference>
<dbReference type="Proteomes" id="UP000281955">
    <property type="component" value="Unassembled WGS sequence"/>
</dbReference>
<protein>
    <submittedName>
        <fullName evidence="1">Immunity protein Imm1 of predicted polymorphic toxin system</fullName>
    </submittedName>
</protein>
<comment type="caution">
    <text evidence="1">The sequence shown here is derived from an EMBL/GenBank/DDBJ whole genome shotgun (WGS) entry which is preliminary data.</text>
</comment>
<dbReference type="RefSeq" id="WP_121193177.1">
    <property type="nucleotide sequence ID" value="NZ_RBWV01000011.1"/>
</dbReference>